<dbReference type="AlphaFoldDB" id="A0A1N7GZS1"/>
<evidence type="ECO:0000313" key="1">
    <source>
        <dbReference type="EMBL" id="SIS18083.1"/>
    </source>
</evidence>
<dbReference type="OrthoDB" id="199106at2157"/>
<dbReference type="EMBL" id="FTNR01000019">
    <property type="protein sequence ID" value="SIS18083.1"/>
    <property type="molecule type" value="Genomic_DNA"/>
</dbReference>
<name>A0A1N7GZS1_9EURY</name>
<dbReference type="RefSeq" id="WP_076610645.1">
    <property type="nucleotide sequence ID" value="NZ_FTNR01000019.1"/>
</dbReference>
<proteinExistence type="predicted"/>
<organism evidence="1 2">
    <name type="scientific">Natronorubrum thiooxidans</name>
    <dbReference type="NCBI Taxonomy" id="308853"/>
    <lineage>
        <taxon>Archaea</taxon>
        <taxon>Methanobacteriati</taxon>
        <taxon>Methanobacteriota</taxon>
        <taxon>Stenosarchaea group</taxon>
        <taxon>Halobacteria</taxon>
        <taxon>Halobacteriales</taxon>
        <taxon>Natrialbaceae</taxon>
        <taxon>Natronorubrum</taxon>
    </lineage>
</organism>
<keyword evidence="2" id="KW-1185">Reference proteome</keyword>
<sequence>MSEWLSISCTLEKSLDSLEIETLFRYCFEDLECSRTPPTSDDTDQFRYTTAKTEELVTGAPLETAISDLASAESGAIWLWYDDLVAGIHVNAAARDHPTLPFVSLTIGEWYLRPWNNDRPELIHEFVRELYDFLAPIYVHGDTYLDSSTVTREGILESQLEDLFWVNGFGLEMAEQIGRERLLHAPAWRIDDCDDGGVLLWESPLPLSPEKQDTDARLRAYFGVNVDTAD</sequence>
<dbReference type="Proteomes" id="UP000185936">
    <property type="component" value="Unassembled WGS sequence"/>
</dbReference>
<evidence type="ECO:0000313" key="2">
    <source>
        <dbReference type="Proteomes" id="UP000185936"/>
    </source>
</evidence>
<accession>A0A1N7GZS1</accession>
<gene>
    <name evidence="1" type="ORF">SAMN05421752_11913</name>
</gene>
<reference evidence="2" key="1">
    <citation type="submission" date="2017-01" db="EMBL/GenBank/DDBJ databases">
        <authorList>
            <person name="Varghese N."/>
            <person name="Submissions S."/>
        </authorList>
    </citation>
    <scope>NUCLEOTIDE SEQUENCE [LARGE SCALE GENOMIC DNA]</scope>
    <source>
        <strain evidence="2">type strain: HArc-</strain>
    </source>
</reference>
<protein>
    <submittedName>
        <fullName evidence="1">Uncharacterized protein</fullName>
    </submittedName>
</protein>